<dbReference type="PANTHER" id="PTHR43555">
    <property type="entry name" value="PHOSPHORIBOSYLFORMYLGLYCINAMIDINE SYNTHASE SUBUNIT PURL"/>
    <property type="match status" value="1"/>
</dbReference>
<evidence type="ECO:0000313" key="1">
    <source>
        <dbReference type="EMBL" id="MCE3363778.1"/>
    </source>
</evidence>
<sequence>YNTSKNDYTHIDVKDTFFKLLKHPTIASKHYLYDQYDQQVGANTIIKPGLQASVVRVEGTNKAIAST</sequence>
<dbReference type="PANTHER" id="PTHR43555:SF1">
    <property type="entry name" value="PHOSPHORIBOSYLFORMYLGLYCINAMIDINE SYNTHASE SUBUNIT PURL"/>
    <property type="match status" value="1"/>
</dbReference>
<dbReference type="Gene3D" id="3.30.1330.10">
    <property type="entry name" value="PurM-like, N-terminal domain"/>
    <property type="match status" value="1"/>
</dbReference>
<feature type="non-terminal residue" evidence="1">
    <location>
        <position position="67"/>
    </location>
</feature>
<dbReference type="GO" id="GO:0006189">
    <property type="term" value="P:'de novo' IMP biosynthetic process"/>
    <property type="evidence" value="ECO:0007669"/>
    <property type="project" value="InterPro"/>
</dbReference>
<accession>A0AAW4YBT2</accession>
<dbReference type="InterPro" id="IPR010074">
    <property type="entry name" value="PRibForGlyAmidine_synth_PurL"/>
</dbReference>
<reference evidence="1" key="1">
    <citation type="journal article" date="2021" name="Front Med (Lausanne)">
        <title>The Prevalence and Determinants of Fusidic Acid Resistance Among Methicillin-Resistant Staphylococcus aureus Clinical Isolates in China.</title>
        <authorList>
            <person name="Zhao H."/>
            <person name="Wang X."/>
            <person name="Wang B."/>
            <person name="Xu Y."/>
            <person name="Rao L."/>
            <person name="Wan B."/>
            <person name="Guo Y."/>
            <person name="Wu X."/>
            <person name="Yu J."/>
            <person name="Chen L."/>
            <person name="Li M."/>
            <person name="Yu F."/>
        </authorList>
    </citation>
    <scope>NUCLEOTIDE SEQUENCE</scope>
    <source>
        <strain evidence="1">NC-4</strain>
    </source>
</reference>
<comment type="caution">
    <text evidence="1">The sequence shown here is derived from an EMBL/GenBank/DDBJ whole genome shotgun (WGS) entry which is preliminary data.</text>
</comment>
<dbReference type="EMBL" id="JAIUEN010000316">
    <property type="protein sequence ID" value="MCE3363778.1"/>
    <property type="molecule type" value="Genomic_DNA"/>
</dbReference>
<dbReference type="AlphaFoldDB" id="A0AAW4YBT2"/>
<protein>
    <submittedName>
        <fullName evidence="1">Uncharacterized protein</fullName>
    </submittedName>
</protein>
<dbReference type="Proteomes" id="UP001200271">
    <property type="component" value="Unassembled WGS sequence"/>
</dbReference>
<feature type="non-terminal residue" evidence="1">
    <location>
        <position position="1"/>
    </location>
</feature>
<name>A0AAW4YBT2_STAAU</name>
<dbReference type="SUPFAM" id="SSF55326">
    <property type="entry name" value="PurM N-terminal domain-like"/>
    <property type="match status" value="1"/>
</dbReference>
<reference evidence="1" key="2">
    <citation type="submission" date="2023-08" db="EMBL/GenBank/DDBJ databases">
        <authorList>
            <person name="Zhao H."/>
            <person name="Wang X."/>
        </authorList>
    </citation>
    <scope>NUCLEOTIDE SEQUENCE</scope>
    <source>
        <strain evidence="1">NC-4</strain>
    </source>
</reference>
<evidence type="ECO:0000313" key="2">
    <source>
        <dbReference type="Proteomes" id="UP001200271"/>
    </source>
</evidence>
<dbReference type="InterPro" id="IPR036921">
    <property type="entry name" value="PurM-like_N_sf"/>
</dbReference>
<organism evidence="1 2">
    <name type="scientific">Staphylococcus aureus</name>
    <dbReference type="NCBI Taxonomy" id="1280"/>
    <lineage>
        <taxon>Bacteria</taxon>
        <taxon>Bacillati</taxon>
        <taxon>Bacillota</taxon>
        <taxon>Bacilli</taxon>
        <taxon>Bacillales</taxon>
        <taxon>Staphylococcaceae</taxon>
        <taxon>Staphylococcus</taxon>
    </lineage>
</organism>
<dbReference type="GO" id="GO:0004642">
    <property type="term" value="F:phosphoribosylformylglycinamidine synthase activity"/>
    <property type="evidence" value="ECO:0007669"/>
    <property type="project" value="InterPro"/>
</dbReference>
<proteinExistence type="predicted"/>
<gene>
    <name evidence="1" type="ORF">LB359_16105</name>
</gene>